<dbReference type="PANTHER" id="PTHR33969">
    <property type="entry name" value="SEGREGATION AND CONDENSATION PROTEIN A"/>
    <property type="match status" value="1"/>
</dbReference>
<dbReference type="Gene3D" id="6.10.250.2410">
    <property type="match status" value="1"/>
</dbReference>
<name>H5SKS0_9ZZZZ</name>
<dbReference type="Gene3D" id="1.10.10.580">
    <property type="entry name" value="Structural maintenance of chromosome 1. Chain E"/>
    <property type="match status" value="1"/>
</dbReference>
<dbReference type="InterPro" id="IPR023093">
    <property type="entry name" value="ScpA-like_C"/>
</dbReference>
<gene>
    <name evidence="1" type="ORF">HGMM_F42G03C19</name>
</gene>
<dbReference type="EMBL" id="AP011757">
    <property type="protein sequence ID" value="BAL56756.1"/>
    <property type="molecule type" value="Genomic_DNA"/>
</dbReference>
<protein>
    <submittedName>
        <fullName evidence="1">Segregation and condensation protein A</fullName>
    </submittedName>
</protein>
<reference evidence="1" key="1">
    <citation type="journal article" date="2005" name="Environ. Microbiol.">
        <title>Genetic and functional properties of uncultivated thermophilic crenarchaeotes from a subsurface gold mine as revealed by analysis of genome fragments.</title>
        <authorList>
            <person name="Nunoura T."/>
            <person name="Hirayama H."/>
            <person name="Takami H."/>
            <person name="Oida H."/>
            <person name="Nishi S."/>
            <person name="Shimamura S."/>
            <person name="Suzuki Y."/>
            <person name="Inagaki F."/>
            <person name="Takai K."/>
            <person name="Nealson K.H."/>
            <person name="Horikoshi K."/>
        </authorList>
    </citation>
    <scope>NUCLEOTIDE SEQUENCE</scope>
</reference>
<evidence type="ECO:0000313" key="1">
    <source>
        <dbReference type="EMBL" id="BAL56756.1"/>
    </source>
</evidence>
<dbReference type="InterPro" id="IPR003768">
    <property type="entry name" value="ScpA"/>
</dbReference>
<dbReference type="PANTHER" id="PTHR33969:SF2">
    <property type="entry name" value="SEGREGATION AND CONDENSATION PROTEIN A"/>
    <property type="match status" value="1"/>
</dbReference>
<dbReference type="AlphaFoldDB" id="H5SKS0"/>
<accession>H5SKS0</accession>
<organism evidence="1">
    <name type="scientific">uncultured prokaryote</name>
    <dbReference type="NCBI Taxonomy" id="198431"/>
    <lineage>
        <taxon>unclassified sequences</taxon>
        <taxon>environmental samples</taxon>
    </lineage>
</organism>
<dbReference type="Pfam" id="PF02616">
    <property type="entry name" value="SMC_ScpA"/>
    <property type="match status" value="1"/>
</dbReference>
<reference evidence="1" key="2">
    <citation type="journal article" date="2012" name="PLoS ONE">
        <title>A Deeply Branching Thermophilic Bacterium with an Ancient Acetyl-CoA Pathway Dominates a Subsurface Ecosystem.</title>
        <authorList>
            <person name="Takami H."/>
            <person name="Noguchi H."/>
            <person name="Takaki Y."/>
            <person name="Uchiyama I."/>
            <person name="Toyoda A."/>
            <person name="Nishi S."/>
            <person name="Chee G.-J."/>
            <person name="Arai W."/>
            <person name="Nunoura T."/>
            <person name="Itoh T."/>
            <person name="Hattori M."/>
            <person name="Takai K."/>
        </authorList>
    </citation>
    <scope>NUCLEOTIDE SEQUENCE</scope>
</reference>
<sequence>MKTLDYRVQLPVFEGPLDLLLYLIERQELDITQVSLARVTDQYLEYLQRMEERRAGELAEFLVIAAKLLLIKSRALLPQPPPPPEPGEEDVGEELVRQLAAYKRFKEVAAALRQREEEGWRSFVRLAPPPKIEPPLELNLSLDELVALVRQAFAIEPETPPVGQVGPPPQRISLEERLVAVEAAVTQAGRLTFRALLSEAASRLEIIITLLAVLELLKRQRIRVEQASLFGEIWISPQ</sequence>
<proteinExistence type="predicted"/>